<comment type="subcellular location">
    <subcellularLocation>
        <location evidence="1">Cell membrane</location>
        <topology evidence="1">Multi-pass membrane protein</topology>
    </subcellularLocation>
</comment>
<feature type="transmembrane region" description="Helical" evidence="7">
    <location>
        <begin position="182"/>
        <end position="215"/>
    </location>
</feature>
<dbReference type="InterPro" id="IPR010627">
    <property type="entry name" value="Prepilin_pept_A24_N"/>
</dbReference>
<dbReference type="Pfam" id="PF06750">
    <property type="entry name" value="A24_N_bact"/>
    <property type="match status" value="1"/>
</dbReference>
<evidence type="ECO:0000256" key="3">
    <source>
        <dbReference type="ARBA" id="ARBA00022475"/>
    </source>
</evidence>
<gene>
    <name evidence="10" type="ORF">A3D06_00215</name>
</gene>
<dbReference type="Proteomes" id="UP000177027">
    <property type="component" value="Unassembled WGS sequence"/>
</dbReference>
<feature type="domain" description="Prepilin type IV endopeptidase peptidase" evidence="8">
    <location>
        <begin position="111"/>
        <end position="211"/>
    </location>
</feature>
<dbReference type="AlphaFoldDB" id="A0A1F7HCA4"/>
<keyword evidence="6 7" id="KW-0472">Membrane</keyword>
<reference evidence="10 11" key="1">
    <citation type="journal article" date="2016" name="Nat. Commun.">
        <title>Thousands of microbial genomes shed light on interconnected biogeochemical processes in an aquifer system.</title>
        <authorList>
            <person name="Anantharaman K."/>
            <person name="Brown C.T."/>
            <person name="Hug L.A."/>
            <person name="Sharon I."/>
            <person name="Castelle C.J."/>
            <person name="Probst A.J."/>
            <person name="Thomas B.C."/>
            <person name="Singh A."/>
            <person name="Wilkins M.J."/>
            <person name="Karaoz U."/>
            <person name="Brodie E.L."/>
            <person name="Williams K.H."/>
            <person name="Hubbard S.S."/>
            <person name="Banfield J.F."/>
        </authorList>
    </citation>
    <scope>NUCLEOTIDE SEQUENCE [LARGE SCALE GENOMIC DNA]</scope>
</reference>
<dbReference type="GO" id="GO:0006465">
    <property type="term" value="P:signal peptide processing"/>
    <property type="evidence" value="ECO:0007669"/>
    <property type="project" value="TreeGrafter"/>
</dbReference>
<dbReference type="GO" id="GO:0005886">
    <property type="term" value="C:plasma membrane"/>
    <property type="evidence" value="ECO:0007669"/>
    <property type="project" value="UniProtKB-SubCell"/>
</dbReference>
<feature type="domain" description="Prepilin peptidase A24 N-terminal" evidence="9">
    <location>
        <begin position="10"/>
        <end position="90"/>
    </location>
</feature>
<proteinExistence type="inferred from homology"/>
<feature type="transmembrane region" description="Helical" evidence="7">
    <location>
        <begin position="227"/>
        <end position="253"/>
    </location>
</feature>
<protein>
    <recommendedName>
        <fullName evidence="12">Prepilin peptidase</fullName>
    </recommendedName>
</protein>
<evidence type="ECO:0000256" key="4">
    <source>
        <dbReference type="ARBA" id="ARBA00022692"/>
    </source>
</evidence>
<comment type="similarity">
    <text evidence="2">Belongs to the peptidase A24 family.</text>
</comment>
<keyword evidence="3" id="KW-1003">Cell membrane</keyword>
<evidence type="ECO:0000313" key="11">
    <source>
        <dbReference type="Proteomes" id="UP000177027"/>
    </source>
</evidence>
<dbReference type="Gene3D" id="1.20.120.1220">
    <property type="match status" value="1"/>
</dbReference>
<dbReference type="InterPro" id="IPR050882">
    <property type="entry name" value="Prepilin_peptidase/N-MTase"/>
</dbReference>
<dbReference type="PANTHER" id="PTHR30487:SF0">
    <property type="entry name" value="PREPILIN LEADER PEPTIDASE_N-METHYLTRANSFERASE-RELATED"/>
    <property type="match status" value="1"/>
</dbReference>
<feature type="transmembrane region" description="Helical" evidence="7">
    <location>
        <begin position="149"/>
        <end position="170"/>
    </location>
</feature>
<evidence type="ECO:0000256" key="7">
    <source>
        <dbReference type="SAM" id="Phobius"/>
    </source>
</evidence>
<evidence type="ECO:0000256" key="1">
    <source>
        <dbReference type="ARBA" id="ARBA00004651"/>
    </source>
</evidence>
<feature type="transmembrane region" description="Helical" evidence="7">
    <location>
        <begin position="72"/>
        <end position="93"/>
    </location>
</feature>
<evidence type="ECO:0000256" key="6">
    <source>
        <dbReference type="ARBA" id="ARBA00023136"/>
    </source>
</evidence>
<evidence type="ECO:0000259" key="9">
    <source>
        <dbReference type="Pfam" id="PF06750"/>
    </source>
</evidence>
<keyword evidence="4 7" id="KW-0812">Transmembrane</keyword>
<dbReference type="PANTHER" id="PTHR30487">
    <property type="entry name" value="TYPE 4 PREPILIN-LIKE PROTEINS LEADER PEPTIDE-PROCESSING ENZYME"/>
    <property type="match status" value="1"/>
</dbReference>
<evidence type="ECO:0000259" key="8">
    <source>
        <dbReference type="Pfam" id="PF01478"/>
    </source>
</evidence>
<name>A0A1F7HCA4_9BACT</name>
<evidence type="ECO:0000256" key="2">
    <source>
        <dbReference type="ARBA" id="ARBA00005801"/>
    </source>
</evidence>
<dbReference type="InterPro" id="IPR000045">
    <property type="entry name" value="Prepilin_IV_endopep_pep"/>
</dbReference>
<feature type="transmembrane region" description="Helical" evidence="7">
    <location>
        <begin position="105"/>
        <end position="128"/>
    </location>
</feature>
<dbReference type="Pfam" id="PF01478">
    <property type="entry name" value="Peptidase_A24"/>
    <property type="match status" value="1"/>
</dbReference>
<dbReference type="GO" id="GO:0004190">
    <property type="term" value="F:aspartic-type endopeptidase activity"/>
    <property type="evidence" value="ECO:0007669"/>
    <property type="project" value="InterPro"/>
</dbReference>
<evidence type="ECO:0008006" key="12">
    <source>
        <dbReference type="Google" id="ProtNLM"/>
    </source>
</evidence>
<comment type="caution">
    <text evidence="10">The sequence shown here is derived from an EMBL/GenBank/DDBJ whole genome shotgun (WGS) entry which is preliminary data.</text>
</comment>
<evidence type="ECO:0000313" key="10">
    <source>
        <dbReference type="EMBL" id="OGK28920.1"/>
    </source>
</evidence>
<feature type="transmembrane region" description="Helical" evidence="7">
    <location>
        <begin position="6"/>
        <end position="23"/>
    </location>
</feature>
<keyword evidence="5 7" id="KW-1133">Transmembrane helix</keyword>
<organism evidence="10 11">
    <name type="scientific">Candidatus Roizmanbacteria bacterium RIFCSPHIGHO2_02_FULL_40_9</name>
    <dbReference type="NCBI Taxonomy" id="1802042"/>
    <lineage>
        <taxon>Bacteria</taxon>
        <taxon>Candidatus Roizmaniibacteriota</taxon>
    </lineage>
</organism>
<sequence>MLPIYIFIFILGLCIGSFLNVVIDRLSFDRSLNGRSKCDHCGKTLKAKNLFPVVSYLAQKGRSTCCNKKLSIYYPVVELITGTAFLAIIMLVFQQGFEHVQLMKVFGLLGIVSSLIVIFFADVKYHIIPDEATVAIVLFSFAHEFSEGILHHFVAGVIFFTAFYVLYFITKKKGIGFGDVKLAFAIGFLLGLKAGFIAIYLAFILGGIVSIFLLLTHKKKRRAMIAFGPFLVIGTVVMLFFSQQIIAVVHQLFGIL</sequence>
<evidence type="ECO:0000256" key="5">
    <source>
        <dbReference type="ARBA" id="ARBA00022989"/>
    </source>
</evidence>
<accession>A0A1F7HCA4</accession>
<dbReference type="EMBL" id="MFZS01000020">
    <property type="protein sequence ID" value="OGK28920.1"/>
    <property type="molecule type" value="Genomic_DNA"/>
</dbReference>